<evidence type="ECO:0000256" key="3">
    <source>
        <dbReference type="ARBA" id="ARBA00022840"/>
    </source>
</evidence>
<dbReference type="GO" id="GO:0003677">
    <property type="term" value="F:DNA binding"/>
    <property type="evidence" value="ECO:0007669"/>
    <property type="project" value="InterPro"/>
</dbReference>
<dbReference type="InterPro" id="IPR027417">
    <property type="entry name" value="P-loop_NTPase"/>
</dbReference>
<dbReference type="NCBIfam" id="TIGR00368">
    <property type="entry name" value="YifB family Mg chelatase-like AAA ATPase"/>
    <property type="match status" value="1"/>
</dbReference>
<dbReference type="InterPro" id="IPR003593">
    <property type="entry name" value="AAA+_ATPase"/>
</dbReference>
<dbReference type="InterPro" id="IPR004482">
    <property type="entry name" value="Mg_chelat-rel"/>
</dbReference>
<protein>
    <submittedName>
        <fullName evidence="5">Mg chelatase-like protein</fullName>
    </submittedName>
</protein>
<dbReference type="GO" id="GO:0005524">
    <property type="term" value="F:ATP binding"/>
    <property type="evidence" value="ECO:0007669"/>
    <property type="project" value="UniProtKB-KW"/>
</dbReference>
<evidence type="ECO:0000313" key="6">
    <source>
        <dbReference type="Proteomes" id="UP000005945"/>
    </source>
</evidence>
<comment type="caution">
    <text evidence="5">The sequence shown here is derived from an EMBL/GenBank/DDBJ whole genome shotgun (WGS) entry which is preliminary data.</text>
</comment>
<dbReference type="InterPro" id="IPR025158">
    <property type="entry name" value="Mg_chelat-rel_C"/>
</dbReference>
<dbReference type="Proteomes" id="UP000005945">
    <property type="component" value="Unassembled WGS sequence"/>
</dbReference>
<dbReference type="EMBL" id="ABED02000029">
    <property type="protein sequence ID" value="EDP20262.1"/>
    <property type="molecule type" value="Genomic_DNA"/>
</dbReference>
<dbReference type="PANTHER" id="PTHR32039">
    <property type="entry name" value="MAGNESIUM-CHELATASE SUBUNIT CHLI"/>
    <property type="match status" value="1"/>
</dbReference>
<dbReference type="SUPFAM" id="SSF54211">
    <property type="entry name" value="Ribosomal protein S5 domain 2-like"/>
    <property type="match status" value="1"/>
</dbReference>
<name>A8SGG2_9FIRM</name>
<dbReference type="InterPro" id="IPR014721">
    <property type="entry name" value="Ribsml_uS5_D2-typ_fold_subgr"/>
</dbReference>
<evidence type="ECO:0000256" key="2">
    <source>
        <dbReference type="ARBA" id="ARBA00022741"/>
    </source>
</evidence>
<evidence type="ECO:0000256" key="1">
    <source>
        <dbReference type="ARBA" id="ARBA00006354"/>
    </source>
</evidence>
<feature type="domain" description="AAA+ ATPase" evidence="4">
    <location>
        <begin position="221"/>
        <end position="383"/>
    </location>
</feature>
<dbReference type="Pfam" id="PF01078">
    <property type="entry name" value="Mg_chelatase"/>
    <property type="match status" value="1"/>
</dbReference>
<reference evidence="5 6" key="2">
    <citation type="submission" date="2007-09" db="EMBL/GenBank/DDBJ databases">
        <authorList>
            <person name="Fulton L."/>
            <person name="Clifton S."/>
            <person name="Fulton B."/>
            <person name="Xu J."/>
            <person name="Minx P."/>
            <person name="Pepin K.H."/>
            <person name="Johnson M."/>
            <person name="Thiruvilangam P."/>
            <person name="Bhonagiri V."/>
            <person name="Nash W.E."/>
            <person name="Mardis E.R."/>
            <person name="Wilson R.K."/>
        </authorList>
    </citation>
    <scope>NUCLEOTIDE SEQUENCE [LARGE SCALE GENOMIC DNA]</scope>
    <source>
        <strain evidence="5 6">M21/2</strain>
    </source>
</reference>
<dbReference type="Gene3D" id="3.30.230.10">
    <property type="match status" value="1"/>
</dbReference>
<sequence length="520" mass="55226">MRHAGRDTMYSVTNSFGLNGLRGFAVAVEADVSGGLPAFSIVGLPDSAVRESADRVRAAIKNLGFRFPDRRITINLAPADVRKTGPVYDLPLLLALLTASGQLEEVPADAAFLGELALDGSLRPVSGVLPMALAAAEHGIRALYVPTENAAEAAEACADTMTVYPAHTAREVVEALKGIRPLSPAAAIPFDPEDAWQQVPDFADVMGQSLARRAMVIAAAGGHNVLLTGAPGTGKSMLAKRLPGILPPLTREEAVETTKIYSIAGQLPQGRGLISARPFRSPHHSASAAALAGGGAQFRPGECSLANCGVLFLDELPEFSRESLEVLRQPLEDGQITVSRAAGSATYPSHFQLVAAMNPCKCGYYGHPTRACTCSPSAVRQYRSRVSGPLLDRIDLCVEMDPIAFDELHTAAPSESSAELRKQVLAARAIQAKRYAAPGFKGVHCNAQLNAGQVRRICRMTPGAEQLLRSSYDALGLSARAHDRILRVARTVADLAGKTLLDEDSLLEALQYRAQEKLDG</sequence>
<comment type="similarity">
    <text evidence="1">Belongs to the Mg-chelatase subunits D/I family. ComM subfamily.</text>
</comment>
<dbReference type="Gene3D" id="3.40.50.300">
    <property type="entry name" value="P-loop containing nucleotide triphosphate hydrolases"/>
    <property type="match status" value="1"/>
</dbReference>
<organism evidence="5 6">
    <name type="scientific">Faecalibacterium prausnitzii M21/2</name>
    <dbReference type="NCBI Taxonomy" id="411485"/>
    <lineage>
        <taxon>Bacteria</taxon>
        <taxon>Bacillati</taxon>
        <taxon>Bacillota</taxon>
        <taxon>Clostridia</taxon>
        <taxon>Eubacteriales</taxon>
        <taxon>Oscillospiraceae</taxon>
        <taxon>Faecalibacterium</taxon>
    </lineage>
</organism>
<dbReference type="InterPro" id="IPR000523">
    <property type="entry name" value="Mg_chelatse_chII-like_cat_dom"/>
</dbReference>
<evidence type="ECO:0000259" key="4">
    <source>
        <dbReference type="SMART" id="SM00382"/>
    </source>
</evidence>
<dbReference type="PRINTS" id="PR01657">
    <property type="entry name" value="MCMFAMILY"/>
</dbReference>
<keyword evidence="2" id="KW-0547">Nucleotide-binding</keyword>
<dbReference type="InterPro" id="IPR045006">
    <property type="entry name" value="CHLI-like"/>
</dbReference>
<keyword evidence="3" id="KW-0067">ATP-binding</keyword>
<gene>
    <name evidence="5" type="ORF">FAEPRAM212_03055</name>
</gene>
<evidence type="ECO:0000313" key="5">
    <source>
        <dbReference type="EMBL" id="EDP20262.1"/>
    </source>
</evidence>
<dbReference type="PANTHER" id="PTHR32039:SF7">
    <property type="entry name" value="COMPETENCE PROTEIN COMM"/>
    <property type="match status" value="1"/>
</dbReference>
<dbReference type="HOGENOM" id="CLU_026145_1_0_9"/>
<reference evidence="5 6" key="1">
    <citation type="submission" date="2007-09" db="EMBL/GenBank/DDBJ databases">
        <title>Draft genome sequence of Faecalibacterium prausnitzii M21/2.</title>
        <authorList>
            <person name="Sudarsanam P."/>
            <person name="Ley R."/>
            <person name="Guruge J."/>
            <person name="Turnbaugh P.J."/>
            <person name="Mahowald M."/>
            <person name="Liep D."/>
            <person name="Gordon J."/>
        </authorList>
    </citation>
    <scope>NUCLEOTIDE SEQUENCE [LARGE SCALE GENOMIC DNA]</scope>
    <source>
        <strain evidence="5 6">M21/2</strain>
    </source>
</reference>
<dbReference type="Pfam" id="PF13541">
    <property type="entry name" value="ChlI"/>
    <property type="match status" value="1"/>
</dbReference>
<accession>A8SGG2</accession>
<dbReference type="SUPFAM" id="SSF52540">
    <property type="entry name" value="P-loop containing nucleoside triphosphate hydrolases"/>
    <property type="match status" value="1"/>
</dbReference>
<dbReference type="InterPro" id="IPR020568">
    <property type="entry name" value="Ribosomal_Su5_D2-typ_SF"/>
</dbReference>
<dbReference type="AlphaFoldDB" id="A8SGG2"/>
<proteinExistence type="inferred from homology"/>
<dbReference type="SMART" id="SM00382">
    <property type="entry name" value="AAA"/>
    <property type="match status" value="1"/>
</dbReference>
<dbReference type="Pfam" id="PF13335">
    <property type="entry name" value="Mg_chelatase_C"/>
    <property type="match status" value="1"/>
</dbReference>
<dbReference type="InterPro" id="IPR001208">
    <property type="entry name" value="MCM_dom"/>
</dbReference>